<dbReference type="AlphaFoldDB" id="A0A090CZF9"/>
<evidence type="ECO:0000313" key="2">
    <source>
        <dbReference type="Proteomes" id="UP000031552"/>
    </source>
</evidence>
<reference evidence="1" key="2">
    <citation type="submission" date="2014-09" db="EMBL/GenBank/DDBJ databases">
        <title>Criblamydia sequanensis harbors a mega-plasmid encoding arsenite resistance.</title>
        <authorList>
            <person name="Bertelli C."/>
            <person name="Goesmann A."/>
            <person name="Greub G."/>
        </authorList>
    </citation>
    <scope>NUCLEOTIDE SEQUENCE [LARGE SCALE GENOMIC DNA]</scope>
    <source>
        <strain evidence="1">CRIB-18</strain>
    </source>
</reference>
<dbReference type="EMBL" id="CCEJ010000008">
    <property type="protein sequence ID" value="CDR34472.1"/>
    <property type="molecule type" value="Genomic_DNA"/>
</dbReference>
<keyword evidence="2" id="KW-1185">Reference proteome</keyword>
<proteinExistence type="predicted"/>
<comment type="caution">
    <text evidence="1">The sequence shown here is derived from an EMBL/GenBank/DDBJ whole genome shotgun (WGS) entry which is preliminary data.</text>
</comment>
<sequence>MKKKQLSRLALIGIMSGTCVLSQGKLSAKDTNLDKHSEKPAGTVLDDDPNQANMNYHLMTEDELLLELNEEGEKIYNSLDAKGKELARKVASQYCNGTNECKYLNACKTDSNSCAGQGDCKHTGKCAFADKNLAVKVVAAKLKGKRINAVKE</sequence>
<gene>
    <name evidence="1" type="ORF">CSEC_1659</name>
</gene>
<dbReference type="RefSeq" id="WP_041018013.1">
    <property type="nucleotide sequence ID" value="NZ_CCEJ010000008.1"/>
</dbReference>
<accession>A0A090CZF9</accession>
<dbReference type="Proteomes" id="UP000031552">
    <property type="component" value="Unassembled WGS sequence"/>
</dbReference>
<organism evidence="1 2">
    <name type="scientific">Candidatus Criblamydia sequanensis CRIB-18</name>
    <dbReference type="NCBI Taxonomy" id="1437425"/>
    <lineage>
        <taxon>Bacteria</taxon>
        <taxon>Pseudomonadati</taxon>
        <taxon>Chlamydiota</taxon>
        <taxon>Chlamydiia</taxon>
        <taxon>Parachlamydiales</taxon>
        <taxon>Candidatus Criblamydiaceae</taxon>
        <taxon>Candidatus Criblamydia</taxon>
    </lineage>
</organism>
<evidence type="ECO:0000313" key="1">
    <source>
        <dbReference type="EMBL" id="CDR34472.1"/>
    </source>
</evidence>
<reference evidence="1" key="1">
    <citation type="submission" date="2013-12" db="EMBL/GenBank/DDBJ databases">
        <authorList>
            <person name="Linke B."/>
        </authorList>
    </citation>
    <scope>NUCLEOTIDE SEQUENCE [LARGE SCALE GENOMIC DNA]</scope>
    <source>
        <strain evidence="1">CRIB-18</strain>
    </source>
</reference>
<protein>
    <submittedName>
        <fullName evidence="1">Conserved putative secreted protein</fullName>
    </submittedName>
</protein>
<dbReference type="STRING" id="1437425.CSEC_1659"/>
<dbReference type="OrthoDB" id="22032at2"/>
<name>A0A090CZF9_9BACT</name>
<dbReference type="eggNOG" id="ENOG5034341">
    <property type="taxonomic scope" value="Bacteria"/>
</dbReference>